<dbReference type="InterPro" id="IPR011054">
    <property type="entry name" value="Rudment_hybrid_motif"/>
</dbReference>
<evidence type="ECO:0000256" key="9">
    <source>
        <dbReference type="ARBA" id="ARBA00038345"/>
    </source>
</evidence>
<keyword evidence="7 12" id="KW-0658">Purine biosynthesis</keyword>
<dbReference type="KEGG" id="aex:Astex_3511"/>
<evidence type="ECO:0000256" key="8">
    <source>
        <dbReference type="ARBA" id="ARBA00022840"/>
    </source>
</evidence>
<evidence type="ECO:0000256" key="13">
    <source>
        <dbReference type="PROSITE-ProRule" id="PRU00409"/>
    </source>
</evidence>
<organism evidence="15 16">
    <name type="scientific">Asticcacaulis excentricus (strain ATCC 15261 / DSM 4724 / KCTC 12464 / NCIMB 9791 / VKM B-1370 / CB 48)</name>
    <dbReference type="NCBI Taxonomy" id="573065"/>
    <lineage>
        <taxon>Bacteria</taxon>
        <taxon>Pseudomonadati</taxon>
        <taxon>Pseudomonadota</taxon>
        <taxon>Alphaproteobacteria</taxon>
        <taxon>Caulobacterales</taxon>
        <taxon>Caulobacteraceae</taxon>
        <taxon>Asticcacaulis</taxon>
    </lineage>
</organism>
<dbReference type="GO" id="GO:0004637">
    <property type="term" value="F:phosphoribosylamine-glycine ligase activity"/>
    <property type="evidence" value="ECO:0007669"/>
    <property type="project" value="UniProtKB-UniRule"/>
</dbReference>
<evidence type="ECO:0000256" key="10">
    <source>
        <dbReference type="ARBA" id="ARBA00042242"/>
    </source>
</evidence>
<dbReference type="HAMAP" id="MF_00138">
    <property type="entry name" value="GARS"/>
    <property type="match status" value="1"/>
</dbReference>
<comment type="pathway">
    <text evidence="3 12">Purine metabolism; IMP biosynthesis via de novo pathway; N(1)-(5-phospho-D-ribosyl)glycinamide from 5-phospho-alpha-D-ribose 1-diphosphate: step 2/2.</text>
</comment>
<evidence type="ECO:0000313" key="16">
    <source>
        <dbReference type="Proteomes" id="UP000001492"/>
    </source>
</evidence>
<dbReference type="InterPro" id="IPR020560">
    <property type="entry name" value="PRibGlycinamide_synth_C-dom"/>
</dbReference>
<dbReference type="SUPFAM" id="SSF52440">
    <property type="entry name" value="PreATP-grasp domain"/>
    <property type="match status" value="1"/>
</dbReference>
<accession>E8RUL6</accession>
<dbReference type="AlphaFoldDB" id="E8RUL6"/>
<feature type="domain" description="ATP-grasp" evidence="14">
    <location>
        <begin position="127"/>
        <end position="332"/>
    </location>
</feature>
<dbReference type="InterPro" id="IPR020559">
    <property type="entry name" value="PRibGlycinamide_synth_CS"/>
</dbReference>
<gene>
    <name evidence="12" type="primary">purD</name>
    <name evidence="15" type="ordered locus">Astex_3511</name>
</gene>
<dbReference type="GO" id="GO:0006189">
    <property type="term" value="P:'de novo' IMP biosynthetic process"/>
    <property type="evidence" value="ECO:0007669"/>
    <property type="project" value="UniProtKB-UniRule"/>
</dbReference>
<dbReference type="InterPro" id="IPR037123">
    <property type="entry name" value="PRibGlycinamide_synth_C_sf"/>
</dbReference>
<dbReference type="STRING" id="573065.Astex_3511"/>
<dbReference type="EC" id="6.3.4.13" evidence="4 12"/>
<dbReference type="Pfam" id="PF02844">
    <property type="entry name" value="GARS_N"/>
    <property type="match status" value="1"/>
</dbReference>
<dbReference type="Pfam" id="PF01071">
    <property type="entry name" value="GARS_A"/>
    <property type="match status" value="1"/>
</dbReference>
<evidence type="ECO:0000256" key="3">
    <source>
        <dbReference type="ARBA" id="ARBA00005174"/>
    </source>
</evidence>
<comment type="similarity">
    <text evidence="9 12">Belongs to the GARS family.</text>
</comment>
<keyword evidence="5 12" id="KW-0436">Ligase</keyword>
<dbReference type="GO" id="GO:0046872">
    <property type="term" value="F:metal ion binding"/>
    <property type="evidence" value="ECO:0007669"/>
    <property type="project" value="InterPro"/>
</dbReference>
<dbReference type="EMBL" id="CP002396">
    <property type="protein sequence ID" value="ADU15141.1"/>
    <property type="molecule type" value="Genomic_DNA"/>
</dbReference>
<dbReference type="PANTHER" id="PTHR43472">
    <property type="entry name" value="PHOSPHORIBOSYLAMINE--GLYCINE LIGASE"/>
    <property type="match status" value="1"/>
</dbReference>
<keyword evidence="6 13" id="KW-0547">Nucleotide-binding</keyword>
<dbReference type="Gene3D" id="3.30.470.20">
    <property type="entry name" value="ATP-grasp fold, B domain"/>
    <property type="match status" value="1"/>
</dbReference>
<evidence type="ECO:0000313" key="15">
    <source>
        <dbReference type="EMBL" id="ADU15141.1"/>
    </source>
</evidence>
<evidence type="ECO:0000256" key="5">
    <source>
        <dbReference type="ARBA" id="ARBA00022598"/>
    </source>
</evidence>
<dbReference type="InterPro" id="IPR011761">
    <property type="entry name" value="ATP-grasp"/>
</dbReference>
<dbReference type="InterPro" id="IPR013815">
    <property type="entry name" value="ATP_grasp_subdomain_1"/>
</dbReference>
<dbReference type="PROSITE" id="PS50975">
    <property type="entry name" value="ATP_GRASP"/>
    <property type="match status" value="1"/>
</dbReference>
<evidence type="ECO:0000256" key="1">
    <source>
        <dbReference type="ARBA" id="ARBA00001936"/>
    </source>
</evidence>
<evidence type="ECO:0000256" key="7">
    <source>
        <dbReference type="ARBA" id="ARBA00022755"/>
    </source>
</evidence>
<keyword evidence="16" id="KW-1185">Reference proteome</keyword>
<dbReference type="SUPFAM" id="SSF51246">
    <property type="entry name" value="Rudiment single hybrid motif"/>
    <property type="match status" value="1"/>
</dbReference>
<dbReference type="SMART" id="SM01210">
    <property type="entry name" value="GARS_C"/>
    <property type="match status" value="1"/>
</dbReference>
<keyword evidence="8 13" id="KW-0067">ATP-binding</keyword>
<protein>
    <recommendedName>
        <fullName evidence="4 12">Phosphoribosylamine--glycine ligase</fullName>
        <ecNumber evidence="4 12">6.3.4.13</ecNumber>
    </recommendedName>
    <alternativeName>
        <fullName evidence="12">GARS</fullName>
    </alternativeName>
    <alternativeName>
        <fullName evidence="10 12">Glycinamide ribonucleotide synthetase</fullName>
    </alternativeName>
    <alternativeName>
        <fullName evidence="11 12">Phosphoribosylglycinamide synthetase</fullName>
    </alternativeName>
</protein>
<dbReference type="SUPFAM" id="SSF56059">
    <property type="entry name" value="Glutathione synthetase ATP-binding domain-like"/>
    <property type="match status" value="1"/>
</dbReference>
<name>E8RUL6_ASTEC</name>
<dbReference type="InterPro" id="IPR020562">
    <property type="entry name" value="PRibGlycinamide_synth_N"/>
</dbReference>
<dbReference type="Gene3D" id="3.40.50.20">
    <property type="match status" value="1"/>
</dbReference>
<evidence type="ECO:0000256" key="11">
    <source>
        <dbReference type="ARBA" id="ARBA00042864"/>
    </source>
</evidence>
<dbReference type="HOGENOM" id="CLU_027420_3_1_5"/>
<dbReference type="eggNOG" id="COG0151">
    <property type="taxonomic scope" value="Bacteria"/>
</dbReference>
<dbReference type="NCBIfam" id="TIGR00877">
    <property type="entry name" value="purD"/>
    <property type="match status" value="1"/>
</dbReference>
<dbReference type="UniPathway" id="UPA00074">
    <property type="reaction ID" value="UER00125"/>
</dbReference>
<proteinExistence type="inferred from homology"/>
<dbReference type="GO" id="GO:0009113">
    <property type="term" value="P:purine nucleobase biosynthetic process"/>
    <property type="evidence" value="ECO:0007669"/>
    <property type="project" value="InterPro"/>
</dbReference>
<evidence type="ECO:0000259" key="14">
    <source>
        <dbReference type="PROSITE" id="PS50975"/>
    </source>
</evidence>
<evidence type="ECO:0000256" key="4">
    <source>
        <dbReference type="ARBA" id="ARBA00013255"/>
    </source>
</evidence>
<evidence type="ECO:0000256" key="2">
    <source>
        <dbReference type="ARBA" id="ARBA00001946"/>
    </source>
</evidence>
<dbReference type="Gene3D" id="3.30.1490.20">
    <property type="entry name" value="ATP-grasp fold, A domain"/>
    <property type="match status" value="1"/>
</dbReference>
<comment type="cofactor">
    <cofactor evidence="2">
        <name>Mg(2+)</name>
        <dbReference type="ChEBI" id="CHEBI:18420"/>
    </cofactor>
</comment>
<dbReference type="InterPro" id="IPR016185">
    <property type="entry name" value="PreATP-grasp_dom_sf"/>
</dbReference>
<dbReference type="Proteomes" id="UP000001492">
    <property type="component" value="Chromosome 2"/>
</dbReference>
<sequence length="441" mass="46565">MIANADFPLDPGAVLSEVTPMNILLIGSGGREHALAWKIRQSPRVARLAIAPGNPGMAALGEVHDLKVTDVAGLTALAVEMQADLVVVGPEAALAEGIADALKGVGIPCFGPTQKAAQLESSKAFTKDFCQRHTIPTAAYETFTDLDAAKAYLKTQSAPYIIKADGLAAGKGVAISPDLPDAYAELEAMFGGRYGAASQTVVIEEFMAGEEASVFAIADGETALLFGYAQDHKRAFDGDAGPNTGGMGTYSPAPVVTQDILDITEREILAPTMAGMKAEGNAYTGVLYAGLMIENDRPRLVEYNARFGDPECQVLMLRLKSDLVPYLLAAATGRLKDMPAPEWYEDAAVCVVYAANGYPDSPLGGSIIRGSEQDFGPNVSVFHAGTKRLDDGRLAAAGGRVLNICARGATIQEARDAAYDAIAKIDWPMGFYRSDIGWRAL</sequence>
<dbReference type="PANTHER" id="PTHR43472:SF1">
    <property type="entry name" value="PHOSPHORIBOSYLAMINE--GLYCINE LIGASE, CHLOROPLASTIC"/>
    <property type="match status" value="1"/>
</dbReference>
<evidence type="ECO:0000256" key="12">
    <source>
        <dbReference type="HAMAP-Rule" id="MF_00138"/>
    </source>
</evidence>
<dbReference type="PROSITE" id="PS00184">
    <property type="entry name" value="GARS"/>
    <property type="match status" value="1"/>
</dbReference>
<dbReference type="InterPro" id="IPR000115">
    <property type="entry name" value="PRibGlycinamide_synth"/>
</dbReference>
<comment type="catalytic activity">
    <reaction evidence="12">
        <text>5-phospho-beta-D-ribosylamine + glycine + ATP = N(1)-(5-phospho-beta-D-ribosyl)glycinamide + ADP + phosphate + H(+)</text>
        <dbReference type="Rhea" id="RHEA:17453"/>
        <dbReference type="ChEBI" id="CHEBI:15378"/>
        <dbReference type="ChEBI" id="CHEBI:30616"/>
        <dbReference type="ChEBI" id="CHEBI:43474"/>
        <dbReference type="ChEBI" id="CHEBI:57305"/>
        <dbReference type="ChEBI" id="CHEBI:58681"/>
        <dbReference type="ChEBI" id="CHEBI:143788"/>
        <dbReference type="ChEBI" id="CHEBI:456216"/>
        <dbReference type="EC" id="6.3.4.13"/>
    </reaction>
</comment>
<dbReference type="SMART" id="SM01209">
    <property type="entry name" value="GARS_A"/>
    <property type="match status" value="1"/>
</dbReference>
<dbReference type="GO" id="GO:0005524">
    <property type="term" value="F:ATP binding"/>
    <property type="evidence" value="ECO:0007669"/>
    <property type="project" value="UniProtKB-UniRule"/>
</dbReference>
<dbReference type="InterPro" id="IPR020561">
    <property type="entry name" value="PRibGlycinamid_synth_ATP-grasp"/>
</dbReference>
<dbReference type="Pfam" id="PF02843">
    <property type="entry name" value="GARS_C"/>
    <property type="match status" value="1"/>
</dbReference>
<evidence type="ECO:0000256" key="6">
    <source>
        <dbReference type="ARBA" id="ARBA00022741"/>
    </source>
</evidence>
<comment type="cofactor">
    <cofactor evidence="1">
        <name>Mn(2+)</name>
        <dbReference type="ChEBI" id="CHEBI:29035"/>
    </cofactor>
</comment>
<reference evidence="16" key="1">
    <citation type="submission" date="2010-12" db="EMBL/GenBank/DDBJ databases">
        <title>Complete sequence of chromosome 2 of Asticcacaulis excentricus CB 48.</title>
        <authorList>
            <consortium name="US DOE Joint Genome Institute"/>
            <person name="Lucas S."/>
            <person name="Copeland A."/>
            <person name="Lapidus A."/>
            <person name="Cheng J.-F."/>
            <person name="Bruce D."/>
            <person name="Goodwin L."/>
            <person name="Pitluck S."/>
            <person name="Teshima H."/>
            <person name="Davenport K."/>
            <person name="Detter J.C."/>
            <person name="Han C."/>
            <person name="Tapia R."/>
            <person name="Land M."/>
            <person name="Hauser L."/>
            <person name="Jeffries C."/>
            <person name="Kyrpides N."/>
            <person name="Ivanova N."/>
            <person name="Ovchinnikova G."/>
            <person name="Brun Y.V."/>
            <person name="Woyke T."/>
        </authorList>
    </citation>
    <scope>NUCLEOTIDE SEQUENCE [LARGE SCALE GENOMIC DNA]</scope>
    <source>
        <strain evidence="16">ATCC 15261 / DSM 4724 / KCTC 12464 / NCIMB 9791 / VKM B-1370 / CB 48</strain>
    </source>
</reference>
<dbReference type="Gene3D" id="3.90.600.10">
    <property type="entry name" value="Phosphoribosylglycinamide synthetase, C-terminal domain"/>
    <property type="match status" value="1"/>
</dbReference>